<evidence type="ECO:0000256" key="1">
    <source>
        <dbReference type="SAM" id="Phobius"/>
    </source>
</evidence>
<gene>
    <name evidence="2" type="ORF">OHA16_09640</name>
</gene>
<feature type="transmembrane region" description="Helical" evidence="1">
    <location>
        <begin position="12"/>
        <end position="35"/>
    </location>
</feature>
<dbReference type="Pfam" id="PF13160">
    <property type="entry name" value="DUF3995"/>
    <property type="match status" value="1"/>
</dbReference>
<dbReference type="EMBL" id="CP108110">
    <property type="protein sequence ID" value="WUQ83210.1"/>
    <property type="molecule type" value="Genomic_DNA"/>
</dbReference>
<keyword evidence="1" id="KW-0472">Membrane</keyword>
<reference evidence="2" key="1">
    <citation type="submission" date="2022-10" db="EMBL/GenBank/DDBJ databases">
        <title>The complete genomes of actinobacterial strains from the NBC collection.</title>
        <authorList>
            <person name="Joergensen T.S."/>
            <person name="Alvarez Arevalo M."/>
            <person name="Sterndorff E.B."/>
            <person name="Faurdal D."/>
            <person name="Vuksanovic O."/>
            <person name="Mourched A.-S."/>
            <person name="Charusanti P."/>
            <person name="Shaw S."/>
            <person name="Blin K."/>
            <person name="Weber T."/>
        </authorList>
    </citation>
    <scope>NUCLEOTIDE SEQUENCE</scope>
    <source>
        <strain evidence="2">NBC_00222</strain>
    </source>
</reference>
<organism evidence="2 3">
    <name type="scientific">Kitasatospora purpeofusca</name>
    <dbReference type="NCBI Taxonomy" id="67352"/>
    <lineage>
        <taxon>Bacteria</taxon>
        <taxon>Bacillati</taxon>
        <taxon>Actinomycetota</taxon>
        <taxon>Actinomycetes</taxon>
        <taxon>Kitasatosporales</taxon>
        <taxon>Streptomycetaceae</taxon>
        <taxon>Kitasatospora</taxon>
    </lineage>
</organism>
<dbReference type="RefSeq" id="WP_328954243.1">
    <property type="nucleotide sequence ID" value="NZ_CP108110.1"/>
</dbReference>
<dbReference type="Proteomes" id="UP001432222">
    <property type="component" value="Chromosome"/>
</dbReference>
<keyword evidence="1" id="KW-0812">Transmembrane</keyword>
<keyword evidence="1" id="KW-1133">Transmembrane helix</keyword>
<feature type="transmembrane region" description="Helical" evidence="1">
    <location>
        <begin position="133"/>
        <end position="155"/>
    </location>
</feature>
<evidence type="ECO:0000313" key="2">
    <source>
        <dbReference type="EMBL" id="WUQ83210.1"/>
    </source>
</evidence>
<protein>
    <submittedName>
        <fullName evidence="2">DUF3995 domain-containing protein</fullName>
    </submittedName>
</protein>
<proteinExistence type="predicted"/>
<dbReference type="InterPro" id="IPR025058">
    <property type="entry name" value="DUF3995"/>
</dbReference>
<accession>A0ABZ1TXV4</accession>
<feature type="transmembrane region" description="Helical" evidence="1">
    <location>
        <begin position="55"/>
        <end position="77"/>
    </location>
</feature>
<name>A0ABZ1TXV4_9ACTN</name>
<feature type="transmembrane region" description="Helical" evidence="1">
    <location>
        <begin position="89"/>
        <end position="113"/>
    </location>
</feature>
<feature type="transmembrane region" description="Helical" evidence="1">
    <location>
        <begin position="167"/>
        <end position="187"/>
    </location>
</feature>
<sequence>MSIQSGTGTRWGYAVAVWGVLFAIPSFLWATGGTFGARSTVAPELVQLAQDRVPWFLAVLWVTGFLKLFGAVIGIGLTRLRGRLTGRALVFCGGGAAVLLIWHGGLFVVHGILVETGATPVDPALVALTRWYLYLWGPWFIAGGLAFAAATAHYLRHHPDPRPARIRATLGAAGALLLSLASTATGIG</sequence>
<keyword evidence="3" id="KW-1185">Reference proteome</keyword>
<evidence type="ECO:0000313" key="3">
    <source>
        <dbReference type="Proteomes" id="UP001432222"/>
    </source>
</evidence>